<protein>
    <recommendedName>
        <fullName evidence="5">Sterile alpha motif domain-containing protein 3-like</fullName>
    </recommendedName>
</protein>
<feature type="compositionally biased region" description="Basic and acidic residues" evidence="1">
    <location>
        <begin position="238"/>
        <end position="249"/>
    </location>
</feature>
<organism evidence="3 4">
    <name type="scientific">Coilia grayii</name>
    <name type="common">Gray's grenadier anchovy</name>
    <dbReference type="NCBI Taxonomy" id="363190"/>
    <lineage>
        <taxon>Eukaryota</taxon>
        <taxon>Metazoa</taxon>
        <taxon>Chordata</taxon>
        <taxon>Craniata</taxon>
        <taxon>Vertebrata</taxon>
        <taxon>Euteleostomi</taxon>
        <taxon>Actinopterygii</taxon>
        <taxon>Neopterygii</taxon>
        <taxon>Teleostei</taxon>
        <taxon>Clupei</taxon>
        <taxon>Clupeiformes</taxon>
        <taxon>Clupeoidei</taxon>
        <taxon>Engraulidae</taxon>
        <taxon>Coilinae</taxon>
        <taxon>Coilia</taxon>
    </lineage>
</organism>
<keyword evidence="2" id="KW-0732">Signal</keyword>
<feature type="region of interest" description="Disordered" evidence="1">
    <location>
        <begin position="91"/>
        <end position="132"/>
    </location>
</feature>
<proteinExistence type="predicted"/>
<evidence type="ECO:0000313" key="4">
    <source>
        <dbReference type="Proteomes" id="UP001591681"/>
    </source>
</evidence>
<gene>
    <name evidence="3" type="ORF">ACEWY4_023359</name>
</gene>
<feature type="signal peptide" evidence="2">
    <location>
        <begin position="1"/>
        <end position="21"/>
    </location>
</feature>
<feature type="region of interest" description="Disordered" evidence="1">
    <location>
        <begin position="231"/>
        <end position="258"/>
    </location>
</feature>
<dbReference type="AlphaFoldDB" id="A0ABD1J2T3"/>
<dbReference type="EMBL" id="JBHFQA010000020">
    <property type="protein sequence ID" value="KAL2081506.1"/>
    <property type="molecule type" value="Genomic_DNA"/>
</dbReference>
<accession>A0ABD1J2T3</accession>
<feature type="chain" id="PRO_5044830587" description="Sterile alpha motif domain-containing protein 3-like" evidence="2">
    <location>
        <begin position="22"/>
        <end position="517"/>
    </location>
</feature>
<dbReference type="PANTHER" id="PTHR31025">
    <property type="entry name" value="SI:CH211-196P9.1-RELATED"/>
    <property type="match status" value="1"/>
</dbReference>
<evidence type="ECO:0008006" key="5">
    <source>
        <dbReference type="Google" id="ProtNLM"/>
    </source>
</evidence>
<dbReference type="PANTHER" id="PTHR31025:SF27">
    <property type="entry name" value="SI:CH211-193K19.2-RELATED"/>
    <property type="match status" value="1"/>
</dbReference>
<evidence type="ECO:0000256" key="2">
    <source>
        <dbReference type="SAM" id="SignalP"/>
    </source>
</evidence>
<evidence type="ECO:0000256" key="1">
    <source>
        <dbReference type="SAM" id="MobiDB-lite"/>
    </source>
</evidence>
<keyword evidence="4" id="KW-1185">Reference proteome</keyword>
<feature type="compositionally biased region" description="Polar residues" evidence="1">
    <location>
        <begin position="100"/>
        <end position="126"/>
    </location>
</feature>
<comment type="caution">
    <text evidence="3">The sequence shown here is derived from an EMBL/GenBank/DDBJ whole genome shotgun (WGS) entry which is preliminary data.</text>
</comment>
<dbReference type="Proteomes" id="UP001591681">
    <property type="component" value="Unassembled WGS sequence"/>
</dbReference>
<evidence type="ECO:0000313" key="3">
    <source>
        <dbReference type="EMBL" id="KAL2081506.1"/>
    </source>
</evidence>
<reference evidence="3 4" key="1">
    <citation type="submission" date="2024-09" db="EMBL/GenBank/DDBJ databases">
        <title>A chromosome-level genome assembly of Gray's grenadier anchovy, Coilia grayii.</title>
        <authorList>
            <person name="Fu Z."/>
        </authorList>
    </citation>
    <scope>NUCLEOTIDE SEQUENCE [LARGE SCALE GENOMIC DNA]</scope>
    <source>
        <strain evidence="3">G4</strain>
        <tissue evidence="3">Muscle</tissue>
    </source>
</reference>
<sequence>MSFINLKFFVSQALLLRVVISADEVRRIELSQVPETVDALVYLLKKKFKLEGDFVLQFEDPSFNNALCNLSDISELPPDRAVLHIRWKGARPPKDESDSLRLSATSSLDTARLSTSIDPSPTTSRNVHGASEWPSPFPIPSLSLEVELELRKGNEAYDKTKKGINVTSKIKTEILEKIAQASFAIKQYPEPDERKAIAVALITKYPCLREANGSGYDGWREDIRKKLNTVRSKLSRKQKADKDTAEYTPKRSKQTQITFLPEHPNPEHDASHEEQRILLVEASAKARDVKSFIREKMELTFSLRRKEVLNGQPKVIEIQDRWPALFFKDQIDEEFFRITKKMLLRTFRAAVEKYTPKLIRLYRAKKANLGRTMEDILTKLDDESSDIIRDCKDAALRGLPIFLNEKPKELFKQCLTSEDDMAVKGMAVGILYVLEDCGLERSPKVQNIAVILEERVVLQDISDTPTALAYLFGLLYILNISYPKALLNTFDALQNVFMEIDRKCTPCVQTLKKQLLL</sequence>
<name>A0ABD1J2T3_9TELE</name>